<sequence>MEVVISLLTGFGISFATIKDIMTTTKPYGDQLNDMCFHPANNDSQGNLRVVYSGLSSHMDRALCVLVNVFQNASHDIMGAPMTALLLATFGTVIVLMSLEGARKGFKGSLLALFPLYAFSANIITATAMFAFIWVPLSLYYKKRAQKADFNITLPDVYGSLVGVLVAYGLPTALLFSPLVQPDSRLEQDLWASWQFVPLLMVPLIPLFIKFFCQPSTIDRVDDKALRERLYVAEGKDALEKVYLTLGIVNMLIYFGMYLKVALQGIHIWDSLVLLYRAPDNLPATITFGDLGQIVSTRIMMIDLVGFSLGLLVWTFLDGGVLAGLTVAFIMPIIGPSAAISFYSYYRESKIQNLAAMNPPTDKPSSSRQKRKL</sequence>
<keyword evidence="1" id="KW-1133">Transmembrane helix</keyword>
<feature type="transmembrane region" description="Helical" evidence="1">
    <location>
        <begin position="242"/>
        <end position="259"/>
    </location>
</feature>
<dbReference type="OrthoDB" id="2281895at2759"/>
<dbReference type="Proteomes" id="UP000253551">
    <property type="component" value="Unassembled WGS sequence"/>
</dbReference>
<organism evidence="2 3">
    <name type="scientific">Rhizopus stolonifer</name>
    <name type="common">Rhizopus nigricans</name>
    <dbReference type="NCBI Taxonomy" id="4846"/>
    <lineage>
        <taxon>Eukaryota</taxon>
        <taxon>Fungi</taxon>
        <taxon>Fungi incertae sedis</taxon>
        <taxon>Mucoromycota</taxon>
        <taxon>Mucoromycotina</taxon>
        <taxon>Mucoromycetes</taxon>
        <taxon>Mucorales</taxon>
        <taxon>Mucorineae</taxon>
        <taxon>Rhizopodaceae</taxon>
        <taxon>Rhizopus</taxon>
    </lineage>
</organism>
<protein>
    <submittedName>
        <fullName evidence="2">Uncharacterized protein</fullName>
    </submittedName>
</protein>
<keyword evidence="3" id="KW-1185">Reference proteome</keyword>
<comment type="caution">
    <text evidence="2">The sequence shown here is derived from an EMBL/GenBank/DDBJ whole genome shotgun (WGS) entry which is preliminary data.</text>
</comment>
<evidence type="ECO:0000313" key="2">
    <source>
        <dbReference type="EMBL" id="RCH99440.1"/>
    </source>
</evidence>
<feature type="transmembrane region" description="Helical" evidence="1">
    <location>
        <begin position="192"/>
        <end position="212"/>
    </location>
</feature>
<evidence type="ECO:0000313" key="3">
    <source>
        <dbReference type="Proteomes" id="UP000253551"/>
    </source>
</evidence>
<proteinExistence type="predicted"/>
<dbReference type="EMBL" id="PJQM01001949">
    <property type="protein sequence ID" value="RCH99440.1"/>
    <property type="molecule type" value="Genomic_DNA"/>
</dbReference>
<keyword evidence="1" id="KW-0472">Membrane</keyword>
<gene>
    <name evidence="2" type="ORF">CU098_003403</name>
</gene>
<dbReference type="STRING" id="4846.A0A367KBC7"/>
<accession>A0A367KBC7</accession>
<name>A0A367KBC7_RHIST</name>
<feature type="transmembrane region" description="Helical" evidence="1">
    <location>
        <begin position="111"/>
        <end position="137"/>
    </location>
</feature>
<feature type="transmembrane region" description="Helical" evidence="1">
    <location>
        <begin position="323"/>
        <end position="346"/>
    </location>
</feature>
<feature type="transmembrane region" description="Helical" evidence="1">
    <location>
        <begin position="157"/>
        <end position="180"/>
    </location>
</feature>
<reference evidence="2 3" key="1">
    <citation type="journal article" date="2018" name="G3 (Bethesda)">
        <title>Phylogenetic and Phylogenomic Definition of Rhizopus Species.</title>
        <authorList>
            <person name="Gryganskyi A.P."/>
            <person name="Golan J."/>
            <person name="Dolatabadi S."/>
            <person name="Mondo S."/>
            <person name="Robb S."/>
            <person name="Idnurm A."/>
            <person name="Muszewska A."/>
            <person name="Steczkiewicz K."/>
            <person name="Masonjones S."/>
            <person name="Liao H.L."/>
            <person name="Gajdeczka M.T."/>
            <person name="Anike F."/>
            <person name="Vuek A."/>
            <person name="Anishchenko I.M."/>
            <person name="Voigt K."/>
            <person name="de Hoog G.S."/>
            <person name="Smith M.E."/>
            <person name="Heitman J."/>
            <person name="Vilgalys R."/>
            <person name="Stajich J.E."/>
        </authorList>
    </citation>
    <scope>NUCLEOTIDE SEQUENCE [LARGE SCALE GENOMIC DNA]</scope>
    <source>
        <strain evidence="2 3">LSU 92-RS-03</strain>
    </source>
</reference>
<feature type="transmembrane region" description="Helical" evidence="1">
    <location>
        <begin position="77"/>
        <end position="99"/>
    </location>
</feature>
<dbReference type="AlphaFoldDB" id="A0A367KBC7"/>
<keyword evidence="1" id="KW-0812">Transmembrane</keyword>
<evidence type="ECO:0000256" key="1">
    <source>
        <dbReference type="SAM" id="Phobius"/>
    </source>
</evidence>